<name>A0AAE1ACB0_9GAST</name>
<dbReference type="Proteomes" id="UP001283361">
    <property type="component" value="Unassembled WGS sequence"/>
</dbReference>
<proteinExistence type="predicted"/>
<gene>
    <name evidence="1" type="ORF">RRG08_056855</name>
</gene>
<organism evidence="1 2">
    <name type="scientific">Elysia crispata</name>
    <name type="common">lettuce slug</name>
    <dbReference type="NCBI Taxonomy" id="231223"/>
    <lineage>
        <taxon>Eukaryota</taxon>
        <taxon>Metazoa</taxon>
        <taxon>Spiralia</taxon>
        <taxon>Lophotrochozoa</taxon>
        <taxon>Mollusca</taxon>
        <taxon>Gastropoda</taxon>
        <taxon>Heterobranchia</taxon>
        <taxon>Euthyneura</taxon>
        <taxon>Panpulmonata</taxon>
        <taxon>Sacoglossa</taxon>
        <taxon>Placobranchoidea</taxon>
        <taxon>Plakobranchidae</taxon>
        <taxon>Elysia</taxon>
    </lineage>
</organism>
<sequence length="136" mass="15641">MTSPTRISDRRCISQMSRRSSLELQRMGCFHSNHQTSELNGQINATVIEPDVIRAWKARCINSQVSTEGPEHTDSLWSVILDKDNCEQGQNPQTDCGVRYGTKLLRTGSEYTDILWCLIWDKDTVNRFRIHRQTVA</sequence>
<comment type="caution">
    <text evidence="1">The sequence shown here is derived from an EMBL/GenBank/DDBJ whole genome shotgun (WGS) entry which is preliminary data.</text>
</comment>
<evidence type="ECO:0000313" key="1">
    <source>
        <dbReference type="EMBL" id="KAK3784900.1"/>
    </source>
</evidence>
<protein>
    <submittedName>
        <fullName evidence="1">Uncharacterized protein</fullName>
    </submittedName>
</protein>
<dbReference type="AlphaFoldDB" id="A0AAE1ACB0"/>
<evidence type="ECO:0000313" key="2">
    <source>
        <dbReference type="Proteomes" id="UP001283361"/>
    </source>
</evidence>
<keyword evidence="2" id="KW-1185">Reference proteome</keyword>
<dbReference type="EMBL" id="JAWDGP010002185">
    <property type="protein sequence ID" value="KAK3784900.1"/>
    <property type="molecule type" value="Genomic_DNA"/>
</dbReference>
<reference evidence="1" key="1">
    <citation type="journal article" date="2023" name="G3 (Bethesda)">
        <title>A reference genome for the long-term kleptoplast-retaining sea slug Elysia crispata morphotype clarki.</title>
        <authorList>
            <person name="Eastman K.E."/>
            <person name="Pendleton A.L."/>
            <person name="Shaikh M.A."/>
            <person name="Suttiyut T."/>
            <person name="Ogas R."/>
            <person name="Tomko P."/>
            <person name="Gavelis G."/>
            <person name="Widhalm J.R."/>
            <person name="Wisecaver J.H."/>
        </authorList>
    </citation>
    <scope>NUCLEOTIDE SEQUENCE</scope>
    <source>
        <strain evidence="1">ECLA1</strain>
    </source>
</reference>
<accession>A0AAE1ACB0</accession>